<accession>D5BTC5</accession>
<protein>
    <submittedName>
        <fullName evidence="1">Aryl-alcohol dehydrogenase related enzyme</fullName>
    </submittedName>
</protein>
<evidence type="ECO:0000313" key="1">
    <source>
        <dbReference type="EMBL" id="ADE39522.1"/>
    </source>
</evidence>
<dbReference type="AlphaFoldDB" id="D5BTC5"/>
<dbReference type="RefSeq" id="WP_013046149.1">
    <property type="nucleotide sequence ID" value="NC_014010.1"/>
</dbReference>
<reference evidence="1 2" key="1">
    <citation type="journal article" date="2010" name="J. Bacteriol.">
        <title>Complete genome sequence of "Candidatus Puniceispirillum marinum" IMCC1322, a representative of the SAR116 clade in the Alphaproteobacteria.</title>
        <authorList>
            <person name="Oh H.M."/>
            <person name="Kwon K.K."/>
            <person name="Kang I."/>
            <person name="Kang S.G."/>
            <person name="Lee J.H."/>
            <person name="Kim S.J."/>
            <person name="Cho J.C."/>
        </authorList>
    </citation>
    <scope>NUCLEOTIDE SEQUENCE [LARGE SCALE GENOMIC DNA]</scope>
    <source>
        <strain evidence="1 2">IMCC1322</strain>
    </source>
</reference>
<name>D5BTC5_PUNMI</name>
<organism evidence="1 2">
    <name type="scientific">Puniceispirillum marinum (strain IMCC1322)</name>
    <dbReference type="NCBI Taxonomy" id="488538"/>
    <lineage>
        <taxon>Bacteria</taxon>
        <taxon>Pseudomonadati</taxon>
        <taxon>Pseudomonadota</taxon>
        <taxon>Alphaproteobacteria</taxon>
        <taxon>Candidatus Puniceispirillales</taxon>
        <taxon>Candidatus Puniceispirillaceae</taxon>
        <taxon>Candidatus Puniceispirillum</taxon>
    </lineage>
</organism>
<dbReference type="KEGG" id="apb:SAR116_1279"/>
<dbReference type="Proteomes" id="UP000007460">
    <property type="component" value="Chromosome"/>
</dbReference>
<proteinExistence type="predicted"/>
<gene>
    <name evidence="1" type="ordered locus">SAR116_1279</name>
</gene>
<dbReference type="HOGENOM" id="CLU_1823752_0_0_5"/>
<evidence type="ECO:0000313" key="2">
    <source>
        <dbReference type="Proteomes" id="UP000007460"/>
    </source>
</evidence>
<dbReference type="EMBL" id="CP001751">
    <property type="protein sequence ID" value="ADE39522.1"/>
    <property type="molecule type" value="Genomic_DNA"/>
</dbReference>
<keyword evidence="2" id="KW-1185">Reference proteome</keyword>
<sequence>MSWINYASKMSIGDINEVDCLEFSLTQGDCHVRCLMLKKVSENEFVFTIEKPISLVHMEDAEYEEDEDGEYLPIEEVDGEPVFKLLGDYYCGYDTEPFPNENNKIEFSDFEDPRIDDWLKANGWSSDLNEISPEQTTRFDW</sequence>